<dbReference type="Pfam" id="PF01476">
    <property type="entry name" value="LysM"/>
    <property type="match status" value="3"/>
</dbReference>
<accession>A0A4R8VBL1</accession>
<feature type="region of interest" description="Disordered" evidence="1">
    <location>
        <begin position="114"/>
        <end position="135"/>
    </location>
</feature>
<dbReference type="CDD" id="cd00118">
    <property type="entry name" value="LysM"/>
    <property type="match status" value="3"/>
</dbReference>
<dbReference type="GO" id="GO:0008932">
    <property type="term" value="F:lytic endotransglycosylase activity"/>
    <property type="evidence" value="ECO:0007669"/>
    <property type="project" value="TreeGrafter"/>
</dbReference>
<dbReference type="Gene3D" id="3.10.350.10">
    <property type="entry name" value="LysM domain"/>
    <property type="match status" value="3"/>
</dbReference>
<evidence type="ECO:0000313" key="4">
    <source>
        <dbReference type="Proteomes" id="UP000298488"/>
    </source>
</evidence>
<organism evidence="3 4">
    <name type="scientific">Terrimesophilobacter mesophilus</name>
    <dbReference type="NCBI Taxonomy" id="433647"/>
    <lineage>
        <taxon>Bacteria</taxon>
        <taxon>Bacillati</taxon>
        <taxon>Actinomycetota</taxon>
        <taxon>Actinomycetes</taxon>
        <taxon>Micrococcales</taxon>
        <taxon>Microbacteriaceae</taxon>
        <taxon>Terrimesophilobacter</taxon>
    </lineage>
</organism>
<comment type="caution">
    <text evidence="3">The sequence shown here is derived from an EMBL/GenBank/DDBJ whole genome shotgun (WGS) entry which is preliminary data.</text>
</comment>
<name>A0A4R8VBL1_9MICO</name>
<dbReference type="Proteomes" id="UP000298488">
    <property type="component" value="Unassembled WGS sequence"/>
</dbReference>
<dbReference type="InterPro" id="IPR036779">
    <property type="entry name" value="LysM_dom_sf"/>
</dbReference>
<dbReference type="SMART" id="SM00257">
    <property type="entry name" value="LysM"/>
    <property type="match status" value="3"/>
</dbReference>
<gene>
    <name evidence="3" type="ORF">E3N84_01950</name>
</gene>
<evidence type="ECO:0000313" key="3">
    <source>
        <dbReference type="EMBL" id="TFB80701.1"/>
    </source>
</evidence>
<dbReference type="SUPFAM" id="SSF54106">
    <property type="entry name" value="LysM domain"/>
    <property type="match status" value="3"/>
</dbReference>
<evidence type="ECO:0000256" key="1">
    <source>
        <dbReference type="SAM" id="MobiDB-lite"/>
    </source>
</evidence>
<protein>
    <submittedName>
        <fullName evidence="3">LysM peptidoglycan-binding domain-containing protein</fullName>
    </submittedName>
</protein>
<dbReference type="PANTHER" id="PTHR33734:SF22">
    <property type="entry name" value="MEMBRANE-BOUND LYTIC MUREIN TRANSGLYCOSYLASE D"/>
    <property type="match status" value="1"/>
</dbReference>
<dbReference type="PROSITE" id="PS51782">
    <property type="entry name" value="LYSM"/>
    <property type="match status" value="3"/>
</dbReference>
<dbReference type="AlphaFoldDB" id="A0A4R8VBL1"/>
<keyword evidence="4" id="KW-1185">Reference proteome</keyword>
<dbReference type="OrthoDB" id="5171895at2"/>
<dbReference type="EMBL" id="SOFI01000003">
    <property type="protein sequence ID" value="TFB80701.1"/>
    <property type="molecule type" value="Genomic_DNA"/>
</dbReference>
<dbReference type="InterPro" id="IPR018392">
    <property type="entry name" value="LysM"/>
</dbReference>
<feature type="domain" description="LysM" evidence="2">
    <location>
        <begin position="224"/>
        <end position="268"/>
    </location>
</feature>
<sequence>MAMSLNLTGPIDTSTVKRVDKPQDSTAQLRKAVAEAMHAAANERAAGDAQAVGASGNLAIAASAPATYRVKAGDTVSGIATRYGLATASVLALNGLGWKSIIFPGQVLKLTNAKTSTPAPPKSAPPASSTTAPTATRTYTIARGDTISGIAARFGVSTQSILTANNLGWSTIIYPGQKVRIPGKAASAPSNPAPSNPAPTPPVVDIDPVVDVTPIDTAPAPQDIRYVIKSGDTVTAIAERFGVTVQAILTANGLTISSIIYAGRTIVIPGTASAPASVGGTTTVLTSEMATNARTIIAVGKSLGVSDYGLVIALSAAMQESSLRNLDYGDRDSLGLFQQRPSTGWGTPAQVTDTVYASRLFFGGPMNPNKGNTRGLLDISGWQSMTVTQAAQAVQRSAYPDAYAKWEKSARAWLAQLS</sequence>
<proteinExistence type="predicted"/>
<dbReference type="PANTHER" id="PTHR33734">
    <property type="entry name" value="LYSM DOMAIN-CONTAINING GPI-ANCHORED PROTEIN 2"/>
    <property type="match status" value="1"/>
</dbReference>
<feature type="compositionally biased region" description="Low complexity" evidence="1">
    <location>
        <begin position="125"/>
        <end position="135"/>
    </location>
</feature>
<feature type="domain" description="LysM" evidence="2">
    <location>
        <begin position="66"/>
        <end position="110"/>
    </location>
</feature>
<reference evidence="3 4" key="1">
    <citation type="submission" date="2019-03" db="EMBL/GenBank/DDBJ databases">
        <title>Genomics of glacier-inhabiting Cryobacterium strains.</title>
        <authorList>
            <person name="Liu Q."/>
            <person name="Xin Y.-H."/>
        </authorList>
    </citation>
    <scope>NUCLEOTIDE SEQUENCE [LARGE SCALE GENOMIC DNA]</scope>
    <source>
        <strain evidence="3 4">CGMCC 1.10440</strain>
    </source>
</reference>
<feature type="domain" description="LysM" evidence="2">
    <location>
        <begin position="137"/>
        <end position="181"/>
    </location>
</feature>
<evidence type="ECO:0000259" key="2">
    <source>
        <dbReference type="PROSITE" id="PS51782"/>
    </source>
</evidence>